<dbReference type="GeneID" id="8249070"/>
<sequence length="211" mass="22553">MDHGASRGYNYPEPHVGATRHAPHAPANDGVGGWRIADGPLASMPYARDATFVEIGRGAGDYARAKGMMRRWGHFQLGWSEVAPDTGVKEGDLVCVCANVAGVWIRNPLRVVYAEEAGATGRRGGGAGGKNDGFSFAHGCLGGHLLSGEESFILERRSDDSVWYGVRTFSRPAHPLALASYPIVRALQRRFARDSTRAMAEGMAEGGVRSA</sequence>
<feature type="region of interest" description="Disordered" evidence="1">
    <location>
        <begin position="1"/>
        <end position="31"/>
    </location>
</feature>
<reference evidence="3 4" key="1">
    <citation type="journal article" date="2009" name="Science">
        <title>Green evolution and dynamic adaptations revealed by genomes of the marine picoeukaryotes Micromonas.</title>
        <authorList>
            <person name="Worden A.Z."/>
            <person name="Lee J.H."/>
            <person name="Mock T."/>
            <person name="Rouze P."/>
            <person name="Simmons M.P."/>
            <person name="Aerts A.L."/>
            <person name="Allen A.E."/>
            <person name="Cuvelier M.L."/>
            <person name="Derelle E."/>
            <person name="Everett M.V."/>
            <person name="Foulon E."/>
            <person name="Grimwood J."/>
            <person name="Gundlach H."/>
            <person name="Henrissat B."/>
            <person name="Napoli C."/>
            <person name="McDonald S.M."/>
            <person name="Parker M.S."/>
            <person name="Rombauts S."/>
            <person name="Salamov A."/>
            <person name="Von Dassow P."/>
            <person name="Badger J.H."/>
            <person name="Coutinho P.M."/>
            <person name="Demir E."/>
            <person name="Dubchak I."/>
            <person name="Gentemann C."/>
            <person name="Eikrem W."/>
            <person name="Gready J.E."/>
            <person name="John U."/>
            <person name="Lanier W."/>
            <person name="Lindquist E.A."/>
            <person name="Lucas S."/>
            <person name="Mayer K.F."/>
            <person name="Moreau H."/>
            <person name="Not F."/>
            <person name="Otillar R."/>
            <person name="Panaud O."/>
            <person name="Pangilinan J."/>
            <person name="Paulsen I."/>
            <person name="Piegu B."/>
            <person name="Poliakov A."/>
            <person name="Robbens S."/>
            <person name="Schmutz J."/>
            <person name="Toulza E."/>
            <person name="Wyss T."/>
            <person name="Zelensky A."/>
            <person name="Zhou K."/>
            <person name="Armbrust E.V."/>
            <person name="Bhattacharya D."/>
            <person name="Goodenough U.W."/>
            <person name="Van de Peer Y."/>
            <person name="Grigoriev I.V."/>
        </authorList>
    </citation>
    <scope>NUCLEOTIDE SEQUENCE [LARGE SCALE GENOMIC DNA]</scope>
    <source>
        <strain evidence="4">RCC299 / NOUM17</strain>
    </source>
</reference>
<dbReference type="eggNOG" id="ENOG502QTWG">
    <property type="taxonomic scope" value="Eukaryota"/>
</dbReference>
<proteinExistence type="predicted"/>
<dbReference type="KEGG" id="mis:MICPUN_88113"/>
<dbReference type="InParanoid" id="C1EGW3"/>
<dbReference type="Pfam" id="PF09348">
    <property type="entry name" value="DUF1990"/>
    <property type="match status" value="1"/>
</dbReference>
<dbReference type="AlphaFoldDB" id="C1EGW3"/>
<dbReference type="OMA" id="FVETEHI"/>
<dbReference type="InterPro" id="IPR018960">
    <property type="entry name" value="DUF1990"/>
</dbReference>
<dbReference type="RefSeq" id="XP_002505936.1">
    <property type="nucleotide sequence ID" value="XM_002505890.1"/>
</dbReference>
<dbReference type="FunCoup" id="C1EGW3">
    <property type="interactions" value="253"/>
</dbReference>
<accession>C1EGW3</accession>
<dbReference type="PANTHER" id="PTHR34202:SF1">
    <property type="entry name" value="UPF0548 PROTEIN"/>
    <property type="match status" value="1"/>
</dbReference>
<dbReference type="PANTHER" id="PTHR34202">
    <property type="entry name" value="UPF0548 PROTEIN"/>
    <property type="match status" value="1"/>
</dbReference>
<dbReference type="Proteomes" id="UP000002009">
    <property type="component" value="Chromosome 14"/>
</dbReference>
<dbReference type="EMBL" id="CP001332">
    <property type="protein sequence ID" value="ACO67194.1"/>
    <property type="molecule type" value="Genomic_DNA"/>
</dbReference>
<evidence type="ECO:0000256" key="1">
    <source>
        <dbReference type="SAM" id="MobiDB-lite"/>
    </source>
</evidence>
<gene>
    <name evidence="3" type="ORF">MICPUN_88113</name>
</gene>
<organism evidence="3 4">
    <name type="scientific">Micromonas commoda (strain RCC299 / NOUM17 / CCMP2709)</name>
    <name type="common">Picoplanktonic green alga</name>
    <dbReference type="NCBI Taxonomy" id="296587"/>
    <lineage>
        <taxon>Eukaryota</taxon>
        <taxon>Viridiplantae</taxon>
        <taxon>Chlorophyta</taxon>
        <taxon>Mamiellophyceae</taxon>
        <taxon>Mamiellales</taxon>
        <taxon>Mamiellaceae</taxon>
        <taxon>Micromonas</taxon>
    </lineage>
</organism>
<name>C1EGW3_MICCC</name>
<keyword evidence="4" id="KW-1185">Reference proteome</keyword>
<protein>
    <recommendedName>
        <fullName evidence="2">DUF1990 domain-containing protein</fullName>
    </recommendedName>
</protein>
<evidence type="ECO:0000313" key="3">
    <source>
        <dbReference type="EMBL" id="ACO67194.1"/>
    </source>
</evidence>
<feature type="domain" description="DUF1990" evidence="2">
    <location>
        <begin position="45"/>
        <end position="198"/>
    </location>
</feature>
<evidence type="ECO:0000259" key="2">
    <source>
        <dbReference type="Pfam" id="PF09348"/>
    </source>
</evidence>
<dbReference type="OrthoDB" id="46304at2759"/>
<evidence type="ECO:0000313" key="4">
    <source>
        <dbReference type="Proteomes" id="UP000002009"/>
    </source>
</evidence>